<protein>
    <submittedName>
        <fullName evidence="1">Uncharacterized protein</fullName>
    </submittedName>
</protein>
<feature type="non-terminal residue" evidence="1">
    <location>
        <position position="1"/>
    </location>
</feature>
<sequence>MPSQPPVTKRKPSAPRKETHLCDAFDHDLEMLFLTYYRHRQETSDASTDQLLSRFDAVGETGFRAFEDIAQLSQRLVRLDVALTSHRGGLLDTLDSLSSEYDSVMDAVLRALASFANYLLECRAPLRPSGPSCPPRVSEMEMAVKGWQAALAEVQIHTNAIQEHWPQTIQVLETELNDLPPLPLLSWLRWMDPDNLKGNLRDLPHDLANIKDTAIRDMVSLMRACANLGSALNETRQSASAKDLRTIETTLEELIRLNVAFMRYRAGCWISNRTVFEQGR</sequence>
<keyword evidence="2" id="KW-1185">Reference proteome</keyword>
<proteinExistence type="predicted"/>
<accession>A0AAD7B0K6</accession>
<comment type="caution">
    <text evidence="1">The sequence shown here is derived from an EMBL/GenBank/DDBJ whole genome shotgun (WGS) entry which is preliminary data.</text>
</comment>
<evidence type="ECO:0000313" key="2">
    <source>
        <dbReference type="Proteomes" id="UP001221142"/>
    </source>
</evidence>
<gene>
    <name evidence="1" type="ORF">FB45DRAFT_949399</name>
</gene>
<name>A0AAD7B0K6_9AGAR</name>
<dbReference type="Proteomes" id="UP001221142">
    <property type="component" value="Unassembled WGS sequence"/>
</dbReference>
<dbReference type="AlphaFoldDB" id="A0AAD7B0K6"/>
<dbReference type="EMBL" id="JARKIF010000054">
    <property type="protein sequence ID" value="KAJ7606887.1"/>
    <property type="molecule type" value="Genomic_DNA"/>
</dbReference>
<reference evidence="1" key="1">
    <citation type="submission" date="2023-03" db="EMBL/GenBank/DDBJ databases">
        <title>Massive genome expansion in bonnet fungi (Mycena s.s.) driven by repeated elements and novel gene families across ecological guilds.</title>
        <authorList>
            <consortium name="Lawrence Berkeley National Laboratory"/>
            <person name="Harder C.B."/>
            <person name="Miyauchi S."/>
            <person name="Viragh M."/>
            <person name="Kuo A."/>
            <person name="Thoen E."/>
            <person name="Andreopoulos B."/>
            <person name="Lu D."/>
            <person name="Skrede I."/>
            <person name="Drula E."/>
            <person name="Henrissat B."/>
            <person name="Morin E."/>
            <person name="Kohler A."/>
            <person name="Barry K."/>
            <person name="LaButti K."/>
            <person name="Morin E."/>
            <person name="Salamov A."/>
            <person name="Lipzen A."/>
            <person name="Mereny Z."/>
            <person name="Hegedus B."/>
            <person name="Baldrian P."/>
            <person name="Stursova M."/>
            <person name="Weitz H."/>
            <person name="Taylor A."/>
            <person name="Grigoriev I.V."/>
            <person name="Nagy L.G."/>
            <person name="Martin F."/>
            <person name="Kauserud H."/>
        </authorList>
    </citation>
    <scope>NUCLEOTIDE SEQUENCE</scope>
    <source>
        <strain evidence="1">9284</strain>
    </source>
</reference>
<organism evidence="1 2">
    <name type="scientific">Roridomyces roridus</name>
    <dbReference type="NCBI Taxonomy" id="1738132"/>
    <lineage>
        <taxon>Eukaryota</taxon>
        <taxon>Fungi</taxon>
        <taxon>Dikarya</taxon>
        <taxon>Basidiomycota</taxon>
        <taxon>Agaricomycotina</taxon>
        <taxon>Agaricomycetes</taxon>
        <taxon>Agaricomycetidae</taxon>
        <taxon>Agaricales</taxon>
        <taxon>Marasmiineae</taxon>
        <taxon>Mycenaceae</taxon>
        <taxon>Roridomyces</taxon>
    </lineage>
</organism>
<evidence type="ECO:0000313" key="1">
    <source>
        <dbReference type="EMBL" id="KAJ7606887.1"/>
    </source>
</evidence>